<dbReference type="InterPro" id="IPR001845">
    <property type="entry name" value="HTH_ArsR_DNA-bd_dom"/>
</dbReference>
<evidence type="ECO:0000313" key="2">
    <source>
        <dbReference type="EMBL" id="OHA02321.1"/>
    </source>
</evidence>
<reference evidence="2 3" key="1">
    <citation type="journal article" date="2016" name="Nat. Commun.">
        <title>Thousands of microbial genomes shed light on interconnected biogeochemical processes in an aquifer system.</title>
        <authorList>
            <person name="Anantharaman K."/>
            <person name="Brown C.T."/>
            <person name="Hug L.A."/>
            <person name="Sharon I."/>
            <person name="Castelle C.J."/>
            <person name="Probst A.J."/>
            <person name="Thomas B.C."/>
            <person name="Singh A."/>
            <person name="Wilkins M.J."/>
            <person name="Karaoz U."/>
            <person name="Brodie E.L."/>
            <person name="Williams K.H."/>
            <person name="Hubbard S.S."/>
            <person name="Banfield J.F."/>
        </authorList>
    </citation>
    <scope>NUCLEOTIDE SEQUENCE [LARGE SCALE GENOMIC DNA]</scope>
</reference>
<dbReference type="PROSITE" id="PS50987">
    <property type="entry name" value="HTH_ARSR_2"/>
    <property type="match status" value="1"/>
</dbReference>
<protein>
    <recommendedName>
        <fullName evidence="1">HTH arsR-type domain-containing protein</fullName>
    </recommendedName>
</protein>
<evidence type="ECO:0000313" key="3">
    <source>
        <dbReference type="Proteomes" id="UP000178710"/>
    </source>
</evidence>
<dbReference type="PRINTS" id="PR00778">
    <property type="entry name" value="HTHARSR"/>
</dbReference>
<organism evidence="2 3">
    <name type="scientific">Candidatus Sungbacteria bacterium RIFCSPHIGHO2_02_FULL_49_20</name>
    <dbReference type="NCBI Taxonomy" id="1802272"/>
    <lineage>
        <taxon>Bacteria</taxon>
        <taxon>Candidatus Sungiibacteriota</taxon>
    </lineage>
</organism>
<dbReference type="InterPro" id="IPR036390">
    <property type="entry name" value="WH_DNA-bd_sf"/>
</dbReference>
<dbReference type="Gene3D" id="1.10.10.10">
    <property type="entry name" value="Winged helix-like DNA-binding domain superfamily/Winged helix DNA-binding domain"/>
    <property type="match status" value="1"/>
</dbReference>
<dbReference type="AlphaFoldDB" id="A0A1G2KV40"/>
<dbReference type="Proteomes" id="UP000178710">
    <property type="component" value="Unassembled WGS sequence"/>
</dbReference>
<proteinExistence type="predicted"/>
<comment type="caution">
    <text evidence="2">The sequence shown here is derived from an EMBL/GenBank/DDBJ whole genome shotgun (WGS) entry which is preliminary data.</text>
</comment>
<dbReference type="EMBL" id="MHQK01000004">
    <property type="protein sequence ID" value="OHA02321.1"/>
    <property type="molecule type" value="Genomic_DNA"/>
</dbReference>
<dbReference type="CDD" id="cd00090">
    <property type="entry name" value="HTH_ARSR"/>
    <property type="match status" value="1"/>
</dbReference>
<sequence>MKRFRHLEWIVKGFANHRRIEILALLEKTSELSLSEVSEAVEVDFRTVGEHMHKLVASGLVMKRNAGKAVRHAVTPLGRKVLRFCRTLE</sequence>
<dbReference type="SMART" id="SM00418">
    <property type="entry name" value="HTH_ARSR"/>
    <property type="match status" value="1"/>
</dbReference>
<dbReference type="SUPFAM" id="SSF46785">
    <property type="entry name" value="Winged helix' DNA-binding domain"/>
    <property type="match status" value="1"/>
</dbReference>
<dbReference type="InterPro" id="IPR011991">
    <property type="entry name" value="ArsR-like_HTH"/>
</dbReference>
<dbReference type="Pfam" id="PF25212">
    <property type="entry name" value="HVO_A0114"/>
    <property type="match status" value="1"/>
</dbReference>
<feature type="domain" description="HTH arsR-type" evidence="1">
    <location>
        <begin position="1"/>
        <end position="89"/>
    </location>
</feature>
<evidence type="ECO:0000259" key="1">
    <source>
        <dbReference type="PROSITE" id="PS50987"/>
    </source>
</evidence>
<gene>
    <name evidence="2" type="ORF">A3C12_02310</name>
</gene>
<dbReference type="InterPro" id="IPR036388">
    <property type="entry name" value="WH-like_DNA-bd_sf"/>
</dbReference>
<dbReference type="GO" id="GO:0003700">
    <property type="term" value="F:DNA-binding transcription factor activity"/>
    <property type="evidence" value="ECO:0007669"/>
    <property type="project" value="InterPro"/>
</dbReference>
<accession>A0A1G2KV40</accession>
<name>A0A1G2KV40_9BACT</name>